<dbReference type="RefSeq" id="WP_132145132.1">
    <property type="nucleotide sequence ID" value="NZ_SLWR01000002.1"/>
</dbReference>
<organism evidence="2 3">
    <name type="scientific">Kribbella antiqua</name>
    <dbReference type="NCBI Taxonomy" id="2512217"/>
    <lineage>
        <taxon>Bacteria</taxon>
        <taxon>Bacillati</taxon>
        <taxon>Actinomycetota</taxon>
        <taxon>Actinomycetes</taxon>
        <taxon>Propionibacteriales</taxon>
        <taxon>Kribbellaceae</taxon>
        <taxon>Kribbella</taxon>
    </lineage>
</organism>
<dbReference type="Proteomes" id="UP000295573">
    <property type="component" value="Unassembled WGS sequence"/>
</dbReference>
<keyword evidence="3" id="KW-1185">Reference proteome</keyword>
<dbReference type="OrthoDB" id="3828108at2"/>
<evidence type="ECO:0000313" key="3">
    <source>
        <dbReference type="Proteomes" id="UP000295573"/>
    </source>
</evidence>
<comment type="caution">
    <text evidence="2">The sequence shown here is derived from an EMBL/GenBank/DDBJ whole genome shotgun (WGS) entry which is preliminary data.</text>
</comment>
<name>A0A4R2IYJ7_9ACTN</name>
<evidence type="ECO:0000256" key="1">
    <source>
        <dbReference type="SAM" id="MobiDB-lite"/>
    </source>
</evidence>
<sequence length="122" mass="12780">MDWDIDVEGVSKVLTDTQTAAAQFDPLTKAYGAKLEAIMNGLNYDVFTVVAAAVGEYAQHWSPTLEAAAKQVGASLTGAQNAVMAYMNGQEEMALNAQRAAGRGEIPQPPGSTPPGGRNRAV</sequence>
<dbReference type="AlphaFoldDB" id="A0A4R2IYJ7"/>
<evidence type="ECO:0000313" key="2">
    <source>
        <dbReference type="EMBL" id="TCO50072.1"/>
    </source>
</evidence>
<dbReference type="EMBL" id="SLWR01000002">
    <property type="protein sequence ID" value="TCO50072.1"/>
    <property type="molecule type" value="Genomic_DNA"/>
</dbReference>
<accession>A0A4R2IYJ7</accession>
<dbReference type="Pfam" id="PF20117">
    <property type="entry name" value="DUF6507"/>
    <property type="match status" value="1"/>
</dbReference>
<feature type="region of interest" description="Disordered" evidence="1">
    <location>
        <begin position="97"/>
        <end position="122"/>
    </location>
</feature>
<protein>
    <submittedName>
        <fullName evidence="2">Uncharacterized protein</fullName>
    </submittedName>
</protein>
<gene>
    <name evidence="2" type="ORF">EV646_102143</name>
</gene>
<reference evidence="2 3" key="1">
    <citation type="journal article" date="2015" name="Stand. Genomic Sci.">
        <title>Genomic Encyclopedia of Bacterial and Archaeal Type Strains, Phase III: the genomes of soil and plant-associated and newly described type strains.</title>
        <authorList>
            <person name="Whitman W.B."/>
            <person name="Woyke T."/>
            <person name="Klenk H.P."/>
            <person name="Zhou Y."/>
            <person name="Lilburn T.G."/>
            <person name="Beck B.J."/>
            <person name="De Vos P."/>
            <person name="Vandamme P."/>
            <person name="Eisen J.A."/>
            <person name="Garrity G."/>
            <person name="Hugenholtz P."/>
            <person name="Kyrpides N.C."/>
        </authorList>
    </citation>
    <scope>NUCLEOTIDE SEQUENCE [LARGE SCALE GENOMIC DNA]</scope>
    <source>
        <strain evidence="2 3">VKM Ac-2541</strain>
    </source>
</reference>
<dbReference type="InterPro" id="IPR045436">
    <property type="entry name" value="DUF6507"/>
</dbReference>
<proteinExistence type="predicted"/>